<keyword evidence="3" id="KW-0238">DNA-binding</keyword>
<keyword evidence="4" id="KW-0804">Transcription</keyword>
<feature type="region of interest" description="Disordered" evidence="8">
    <location>
        <begin position="237"/>
        <end position="282"/>
    </location>
</feature>
<accession>A0A9D4ZCY1</accession>
<dbReference type="PANTHER" id="PTHR32096:SF23">
    <property type="entry name" value="OS01G0624700 PROTEIN"/>
    <property type="match status" value="1"/>
</dbReference>
<dbReference type="PANTHER" id="PTHR32096">
    <property type="entry name" value="WRKY TRANSCRIPTION FACTOR 30-RELATED-RELATED"/>
    <property type="match status" value="1"/>
</dbReference>
<evidence type="ECO:0000256" key="3">
    <source>
        <dbReference type="ARBA" id="ARBA00023125"/>
    </source>
</evidence>
<dbReference type="OrthoDB" id="1937086at2759"/>
<dbReference type="FunFam" id="2.20.25.80:FF:000005">
    <property type="entry name" value="probable WRKY transcription factor 14"/>
    <property type="match status" value="1"/>
</dbReference>
<keyword evidence="2" id="KW-0805">Transcription regulation</keyword>
<dbReference type="Gene3D" id="2.20.25.80">
    <property type="entry name" value="WRKY domain"/>
    <property type="match status" value="1"/>
</dbReference>
<evidence type="ECO:0000256" key="5">
    <source>
        <dbReference type="ARBA" id="ARBA00023242"/>
    </source>
</evidence>
<comment type="caution">
    <text evidence="10">The sequence shown here is derived from an EMBL/GenBank/DDBJ whole genome shotgun (WGS) entry which is preliminary data.</text>
</comment>
<protein>
    <recommendedName>
        <fullName evidence="9">WRKY domain-containing protein</fullName>
    </recommendedName>
</protein>
<evidence type="ECO:0000256" key="4">
    <source>
        <dbReference type="ARBA" id="ARBA00023163"/>
    </source>
</evidence>
<dbReference type="AlphaFoldDB" id="A0A9D4ZCY1"/>
<evidence type="ECO:0000259" key="9">
    <source>
        <dbReference type="PROSITE" id="PS50811"/>
    </source>
</evidence>
<evidence type="ECO:0000313" key="10">
    <source>
        <dbReference type="EMBL" id="KAI5069487.1"/>
    </source>
</evidence>
<dbReference type="SUPFAM" id="SSF118290">
    <property type="entry name" value="WRKY DNA-binding domain"/>
    <property type="match status" value="1"/>
</dbReference>
<dbReference type="GO" id="GO:0003700">
    <property type="term" value="F:DNA-binding transcription factor activity"/>
    <property type="evidence" value="ECO:0007669"/>
    <property type="project" value="InterPro"/>
</dbReference>
<dbReference type="Pfam" id="PF03106">
    <property type="entry name" value="WRKY"/>
    <property type="match status" value="1"/>
</dbReference>
<feature type="region of interest" description="Disordered" evidence="8">
    <location>
        <begin position="378"/>
        <end position="415"/>
    </location>
</feature>
<comment type="subcellular location">
    <subcellularLocation>
        <location evidence="1">Nucleus</location>
    </subcellularLocation>
</comment>
<dbReference type="GO" id="GO:0005634">
    <property type="term" value="C:nucleus"/>
    <property type="evidence" value="ECO:0007669"/>
    <property type="project" value="UniProtKB-SubCell"/>
</dbReference>
<dbReference type="InterPro" id="IPR036576">
    <property type="entry name" value="WRKY_dom_sf"/>
</dbReference>
<dbReference type="InterPro" id="IPR003657">
    <property type="entry name" value="WRKY_dom"/>
</dbReference>
<keyword evidence="11" id="KW-1185">Reference proteome</keyword>
<dbReference type="EMBL" id="JABFUD020000015">
    <property type="protein sequence ID" value="KAI5069487.1"/>
    <property type="molecule type" value="Genomic_DNA"/>
</dbReference>
<dbReference type="InterPro" id="IPR044810">
    <property type="entry name" value="WRKY_plant"/>
</dbReference>
<evidence type="ECO:0000256" key="2">
    <source>
        <dbReference type="ARBA" id="ARBA00023015"/>
    </source>
</evidence>
<keyword evidence="5" id="KW-0539">Nucleus</keyword>
<sequence length="620" mass="66113">MDRLLEYGDLGAIVRAGFPSSKASVTSSAMTASIASKLCSPSSSAFDENATGYCPSTTTASNSSFPGFLHSSLSSSFQLPSLSTAFDLLPPLPSPAPLQFPHYGTSIFSASGSSAHTQGMSASLATPSLHSPFSKKLDPGLTGVMCPSPVQTLGNSSSATSVSSLRPHVWSDATALSQQRSMLATLCRKILDSEDEPLVSTNSMLNGSTSAPYCAKEAAMETPKGFSPSIPRSFLRRPPLISDMEVPDTATSSGAEKRGAAETELSSASILSGMNRGRGAKRRKLLQKRVIQVPAIGALSSKPSAGENVPSDMWAWRKYGQKPIKGSPHPRGYYRCSSSKGCPARKQVERNPNDPSMLVVTYTSDHNHPWPTHRINALAGSTRGGSTAKSPNGIHELSPSGPNEPMSSCCDDTSNSVDMDDGGHCTSSPLSHEDIPDFSKFEDEDAANYNVMSSTLSNASFSLADYALPDACEAGNEDVAPPSTGPASPLMMMSDGKLKHANWTHVSQDVHNSVHDRRPKFDDDAISTDSSSQMPHHNGYALSSSFATSQACGLVNNRAADEDQAQLFDAMLSEMLEEVQRQNKGKVGIMMGEDDEDDVLFHWSNINNNNFFSQVNHLVQ</sequence>
<gene>
    <name evidence="10" type="ORF">GOP47_0015788</name>
</gene>
<evidence type="ECO:0000256" key="7">
    <source>
        <dbReference type="ARBA" id="ARBA00060761"/>
    </source>
</evidence>
<comment type="similarity">
    <text evidence="7">Belongs to the WRKY group II-e family.</text>
</comment>
<reference evidence="10" key="1">
    <citation type="submission" date="2021-01" db="EMBL/GenBank/DDBJ databases">
        <title>Adiantum capillus-veneris genome.</title>
        <authorList>
            <person name="Fang Y."/>
            <person name="Liao Q."/>
        </authorList>
    </citation>
    <scope>NUCLEOTIDE SEQUENCE</scope>
    <source>
        <strain evidence="10">H3</strain>
        <tissue evidence="10">Leaf</tissue>
    </source>
</reference>
<evidence type="ECO:0000256" key="8">
    <source>
        <dbReference type="SAM" id="MobiDB-lite"/>
    </source>
</evidence>
<evidence type="ECO:0000256" key="6">
    <source>
        <dbReference type="ARBA" id="ARBA00059805"/>
    </source>
</evidence>
<dbReference type="SMART" id="SM00774">
    <property type="entry name" value="WRKY"/>
    <property type="match status" value="1"/>
</dbReference>
<dbReference type="GO" id="GO:0000976">
    <property type="term" value="F:transcription cis-regulatory region binding"/>
    <property type="evidence" value="ECO:0007669"/>
    <property type="project" value="TreeGrafter"/>
</dbReference>
<evidence type="ECO:0000256" key="1">
    <source>
        <dbReference type="ARBA" id="ARBA00004123"/>
    </source>
</evidence>
<feature type="domain" description="WRKY" evidence="9">
    <location>
        <begin position="305"/>
        <end position="371"/>
    </location>
</feature>
<evidence type="ECO:0000313" key="11">
    <source>
        <dbReference type="Proteomes" id="UP000886520"/>
    </source>
</evidence>
<dbReference type="Proteomes" id="UP000886520">
    <property type="component" value="Chromosome 15"/>
</dbReference>
<comment type="function">
    <text evidence="6">Transcription factor. Interacts specifically with the W box (5'-(T)TGAC[CT]-3'), a frequently occurring elicitor-responsive cis-acting element.</text>
</comment>
<proteinExistence type="inferred from homology"/>
<organism evidence="10 11">
    <name type="scientific">Adiantum capillus-veneris</name>
    <name type="common">Maidenhair fern</name>
    <dbReference type="NCBI Taxonomy" id="13818"/>
    <lineage>
        <taxon>Eukaryota</taxon>
        <taxon>Viridiplantae</taxon>
        <taxon>Streptophyta</taxon>
        <taxon>Embryophyta</taxon>
        <taxon>Tracheophyta</taxon>
        <taxon>Polypodiopsida</taxon>
        <taxon>Polypodiidae</taxon>
        <taxon>Polypodiales</taxon>
        <taxon>Pteridineae</taxon>
        <taxon>Pteridaceae</taxon>
        <taxon>Vittarioideae</taxon>
        <taxon>Adiantum</taxon>
    </lineage>
</organism>
<name>A0A9D4ZCY1_ADICA</name>
<dbReference type="PROSITE" id="PS50811">
    <property type="entry name" value="WRKY"/>
    <property type="match status" value="1"/>
</dbReference>